<dbReference type="Pfam" id="PF01965">
    <property type="entry name" value="DJ-1_PfpI"/>
    <property type="match status" value="1"/>
</dbReference>
<sequence length="326" mass="35797">MPAVVGPQPLRVVIALIAPCSMSGVGPVIDTLRLANEIDGNALYAWQTVSPDGRDVMLGGGATLKAQAAFGADIECDWLIVLSEGLHPLGGQRAFLQSLTRVASSTPLVSGIHHGAWWLASAGLLNGYRVAVNWDMAQQFTEQFESCIVSQQIFETDRDRATCCGGQATADFMLAMIARHHNRELVERIADALGVTALRSGDERQRIPYVTAPGERHPRLNDALQLMEANIEEPLASDEIAALVGISRRQLERLFKQYLGAMPAKYYLNLRLIKARTQLQRSSQSVVQISLACGFASAAHFSNAYRERFGVTPREERRNWIERNAG</sequence>
<organism evidence="5 6">
    <name type="scientific">Caballeronia sordidicola</name>
    <name type="common">Burkholderia sordidicola</name>
    <dbReference type="NCBI Taxonomy" id="196367"/>
    <lineage>
        <taxon>Bacteria</taxon>
        <taxon>Pseudomonadati</taxon>
        <taxon>Pseudomonadota</taxon>
        <taxon>Betaproteobacteria</taxon>
        <taxon>Burkholderiales</taxon>
        <taxon>Burkholderiaceae</taxon>
        <taxon>Caballeronia</taxon>
    </lineage>
</organism>
<dbReference type="PANTHER" id="PTHR46796">
    <property type="entry name" value="HTH-TYPE TRANSCRIPTIONAL ACTIVATOR RHAS-RELATED"/>
    <property type="match status" value="1"/>
</dbReference>
<dbReference type="Gene3D" id="1.10.10.60">
    <property type="entry name" value="Homeodomain-like"/>
    <property type="match status" value="1"/>
</dbReference>
<evidence type="ECO:0000256" key="1">
    <source>
        <dbReference type="ARBA" id="ARBA00023015"/>
    </source>
</evidence>
<dbReference type="GO" id="GO:0003700">
    <property type="term" value="F:DNA-binding transcription factor activity"/>
    <property type="evidence" value="ECO:0007669"/>
    <property type="project" value="InterPro"/>
</dbReference>
<dbReference type="GO" id="GO:0043565">
    <property type="term" value="F:sequence-specific DNA binding"/>
    <property type="evidence" value="ECO:0007669"/>
    <property type="project" value="InterPro"/>
</dbReference>
<protein>
    <submittedName>
        <fullName evidence="5">Arginine pathway regulatory protein ArgR, repressor of arg regulon</fullName>
    </submittedName>
</protein>
<reference evidence="5 6" key="1">
    <citation type="submission" date="2017-03" db="EMBL/GenBank/DDBJ databases">
        <title>Genome analysis of strain PAMC 26577.</title>
        <authorList>
            <person name="Oh H.-M."/>
            <person name="Yang J.-A."/>
        </authorList>
    </citation>
    <scope>NUCLEOTIDE SEQUENCE [LARGE SCALE GENOMIC DNA]</scope>
    <source>
        <strain evidence="5 6">PAMC 26577</strain>
    </source>
</reference>
<dbReference type="InterPro" id="IPR020449">
    <property type="entry name" value="Tscrpt_reg_AraC-type_HTH"/>
</dbReference>
<evidence type="ECO:0000256" key="3">
    <source>
        <dbReference type="ARBA" id="ARBA00023163"/>
    </source>
</evidence>
<dbReference type="SMART" id="SM00342">
    <property type="entry name" value="HTH_ARAC"/>
    <property type="match status" value="1"/>
</dbReference>
<accession>A0A242MFD2</accession>
<comment type="caution">
    <text evidence="5">The sequence shown here is derived from an EMBL/GenBank/DDBJ whole genome shotgun (WGS) entry which is preliminary data.</text>
</comment>
<dbReference type="SUPFAM" id="SSF46689">
    <property type="entry name" value="Homeodomain-like"/>
    <property type="match status" value="2"/>
</dbReference>
<dbReference type="InterPro" id="IPR009057">
    <property type="entry name" value="Homeodomain-like_sf"/>
</dbReference>
<dbReference type="Proteomes" id="UP000195221">
    <property type="component" value="Unassembled WGS sequence"/>
</dbReference>
<gene>
    <name evidence="5" type="ORF">PAMC26577_30860</name>
</gene>
<name>A0A242MFD2_CABSO</name>
<dbReference type="InterPro" id="IPR050204">
    <property type="entry name" value="AraC_XylS_family_regulators"/>
</dbReference>
<evidence type="ECO:0000256" key="2">
    <source>
        <dbReference type="ARBA" id="ARBA00023125"/>
    </source>
</evidence>
<dbReference type="PROSITE" id="PS01124">
    <property type="entry name" value="HTH_ARAC_FAMILY_2"/>
    <property type="match status" value="1"/>
</dbReference>
<dbReference type="InterPro" id="IPR029062">
    <property type="entry name" value="Class_I_gatase-like"/>
</dbReference>
<keyword evidence="3" id="KW-0804">Transcription</keyword>
<dbReference type="Gene3D" id="3.40.50.880">
    <property type="match status" value="1"/>
</dbReference>
<evidence type="ECO:0000313" key="6">
    <source>
        <dbReference type="Proteomes" id="UP000195221"/>
    </source>
</evidence>
<keyword evidence="1" id="KW-0805">Transcription regulation</keyword>
<dbReference type="InterPro" id="IPR018060">
    <property type="entry name" value="HTH_AraC"/>
</dbReference>
<evidence type="ECO:0000313" key="5">
    <source>
        <dbReference type="EMBL" id="OTP69443.1"/>
    </source>
</evidence>
<dbReference type="InterPro" id="IPR018062">
    <property type="entry name" value="HTH_AraC-typ_CS"/>
</dbReference>
<dbReference type="InterPro" id="IPR002818">
    <property type="entry name" value="DJ-1/PfpI"/>
</dbReference>
<dbReference type="PRINTS" id="PR00032">
    <property type="entry name" value="HTHARAC"/>
</dbReference>
<dbReference type="AlphaFoldDB" id="A0A242MFD2"/>
<keyword evidence="2" id="KW-0238">DNA-binding</keyword>
<dbReference type="PROSITE" id="PS00041">
    <property type="entry name" value="HTH_ARAC_FAMILY_1"/>
    <property type="match status" value="1"/>
</dbReference>
<dbReference type="CDD" id="cd03136">
    <property type="entry name" value="GATase1_AraC_ArgR_like"/>
    <property type="match status" value="1"/>
</dbReference>
<proteinExistence type="predicted"/>
<evidence type="ECO:0000259" key="4">
    <source>
        <dbReference type="PROSITE" id="PS01124"/>
    </source>
</evidence>
<dbReference type="SUPFAM" id="SSF52317">
    <property type="entry name" value="Class I glutamine amidotransferase-like"/>
    <property type="match status" value="1"/>
</dbReference>
<feature type="domain" description="HTH araC/xylS-type" evidence="4">
    <location>
        <begin position="221"/>
        <end position="319"/>
    </location>
</feature>
<dbReference type="EMBL" id="NBTZ01000115">
    <property type="protein sequence ID" value="OTP69443.1"/>
    <property type="molecule type" value="Genomic_DNA"/>
</dbReference>
<dbReference type="Pfam" id="PF12833">
    <property type="entry name" value="HTH_18"/>
    <property type="match status" value="1"/>
</dbReference>